<evidence type="ECO:0000256" key="1">
    <source>
        <dbReference type="SAM" id="MobiDB-lite"/>
    </source>
</evidence>
<organism evidence="3 4">
    <name type="scientific">Thelonectria olida</name>
    <dbReference type="NCBI Taxonomy" id="1576542"/>
    <lineage>
        <taxon>Eukaryota</taxon>
        <taxon>Fungi</taxon>
        <taxon>Dikarya</taxon>
        <taxon>Ascomycota</taxon>
        <taxon>Pezizomycotina</taxon>
        <taxon>Sordariomycetes</taxon>
        <taxon>Hypocreomycetidae</taxon>
        <taxon>Hypocreales</taxon>
        <taxon>Nectriaceae</taxon>
        <taxon>Thelonectria</taxon>
    </lineage>
</organism>
<accession>A0A9P8WK92</accession>
<dbReference type="GO" id="GO:0003676">
    <property type="term" value="F:nucleic acid binding"/>
    <property type="evidence" value="ECO:0007669"/>
    <property type="project" value="InterPro"/>
</dbReference>
<dbReference type="AlphaFoldDB" id="A0A9P8WK92"/>
<dbReference type="Pfam" id="PF01918">
    <property type="entry name" value="Alba"/>
    <property type="match status" value="1"/>
</dbReference>
<evidence type="ECO:0000313" key="3">
    <source>
        <dbReference type="EMBL" id="KAH6899991.1"/>
    </source>
</evidence>
<reference evidence="3 4" key="1">
    <citation type="journal article" date="2021" name="Nat. Commun.">
        <title>Genetic determinants of endophytism in the Arabidopsis root mycobiome.</title>
        <authorList>
            <person name="Mesny F."/>
            <person name="Miyauchi S."/>
            <person name="Thiergart T."/>
            <person name="Pickel B."/>
            <person name="Atanasova L."/>
            <person name="Karlsson M."/>
            <person name="Huettel B."/>
            <person name="Barry K.W."/>
            <person name="Haridas S."/>
            <person name="Chen C."/>
            <person name="Bauer D."/>
            <person name="Andreopoulos W."/>
            <person name="Pangilinan J."/>
            <person name="LaButti K."/>
            <person name="Riley R."/>
            <person name="Lipzen A."/>
            <person name="Clum A."/>
            <person name="Drula E."/>
            <person name="Henrissat B."/>
            <person name="Kohler A."/>
            <person name="Grigoriev I.V."/>
            <person name="Martin F.M."/>
            <person name="Hacquard S."/>
        </authorList>
    </citation>
    <scope>NUCLEOTIDE SEQUENCE [LARGE SCALE GENOMIC DNA]</scope>
    <source>
        <strain evidence="3 4">MPI-CAGE-CH-0241</strain>
    </source>
</reference>
<evidence type="ECO:0000259" key="2">
    <source>
        <dbReference type="Pfam" id="PF01918"/>
    </source>
</evidence>
<dbReference type="EMBL" id="JAGPYM010000001">
    <property type="protein sequence ID" value="KAH6899991.1"/>
    <property type="molecule type" value="Genomic_DNA"/>
</dbReference>
<name>A0A9P8WK92_9HYPO</name>
<dbReference type="Proteomes" id="UP000777438">
    <property type="component" value="Unassembled WGS sequence"/>
</dbReference>
<proteinExistence type="predicted"/>
<comment type="caution">
    <text evidence="3">The sequence shown here is derived from an EMBL/GenBank/DDBJ whole genome shotgun (WGS) entry which is preliminary data.</text>
</comment>
<sequence>MPASTRDDNSSAKRKRDAKPTADSESSKRSRTKDAPPANPALIGPHKAMIAELAPKYDILPASVISSTQIRKRVTSIAQHLLSQTDKPRVVLLHARTRDVCKLITVVEQCKRVIVEEGKPWYQYNQLFDEPERPKKRDVVEETILQNEAEDDSDSDDFEVMHSRFEDAVLPPPSNRTVKSMRLFVSVVPVPELKSKGNTTMQSSEERKT</sequence>
<dbReference type="InterPro" id="IPR002775">
    <property type="entry name" value="DNA/RNA-bd_Alba-like"/>
</dbReference>
<gene>
    <name evidence="3" type="ORF">B0T10DRAFT_12326</name>
</gene>
<evidence type="ECO:0000313" key="4">
    <source>
        <dbReference type="Proteomes" id="UP000777438"/>
    </source>
</evidence>
<feature type="compositionally biased region" description="Basic and acidic residues" evidence="1">
    <location>
        <begin position="18"/>
        <end position="34"/>
    </location>
</feature>
<feature type="domain" description="DNA/RNA-binding protein Alba-like" evidence="2">
    <location>
        <begin position="66"/>
        <end position="127"/>
    </location>
</feature>
<protein>
    <recommendedName>
        <fullName evidence="2">DNA/RNA-binding protein Alba-like domain-containing protein</fullName>
    </recommendedName>
</protein>
<feature type="region of interest" description="Disordered" evidence="1">
    <location>
        <begin position="1"/>
        <end position="43"/>
    </location>
</feature>
<keyword evidence="4" id="KW-1185">Reference proteome</keyword>
<dbReference type="OrthoDB" id="424402at2759"/>
<feature type="compositionally biased region" description="Basic and acidic residues" evidence="1">
    <location>
        <begin position="1"/>
        <end position="11"/>
    </location>
</feature>